<gene>
    <name evidence="8" type="primary">prcA</name>
    <name evidence="4 8" type="synonym">psmA</name>
</gene>
<dbReference type="NCBIfam" id="NF003075">
    <property type="entry name" value="PRK03996.1"/>
    <property type="match status" value="1"/>
</dbReference>
<dbReference type="Gene3D" id="3.60.20.10">
    <property type="entry name" value="Glutamine Phosphoribosylpyrophosphate, subunit 1, domain 1"/>
    <property type="match status" value="1"/>
</dbReference>
<evidence type="ECO:0000256" key="6">
    <source>
        <dbReference type="RuleBase" id="RU000552"/>
    </source>
</evidence>
<dbReference type="InterPro" id="IPR019982">
    <property type="entry name" value="Proteasome_asu_arc"/>
</dbReference>
<reference evidence="8" key="1">
    <citation type="journal article" date="2014" name="Genome Biol. Evol.">
        <title>Pangenome evidence for extensive interdomain horizontal transfer affecting lineage core and shell genes in uncultured planktonic thaumarchaeota and euryarchaeota.</title>
        <authorList>
            <person name="Deschamps P."/>
            <person name="Zivanovic Y."/>
            <person name="Moreira D."/>
            <person name="Rodriguez-Valera F."/>
            <person name="Lopez-Garcia P."/>
        </authorList>
    </citation>
    <scope>NUCLEOTIDE SEQUENCE</scope>
</reference>
<dbReference type="GO" id="GO:0005737">
    <property type="term" value="C:cytoplasm"/>
    <property type="evidence" value="ECO:0007669"/>
    <property type="project" value="UniProtKB-SubCell"/>
</dbReference>
<dbReference type="InterPro" id="IPR023332">
    <property type="entry name" value="Proteasome_alpha-type"/>
</dbReference>
<dbReference type="FunFam" id="3.60.20.10:FF:000004">
    <property type="entry name" value="Proteasome subunit alpha type-4"/>
    <property type="match status" value="1"/>
</dbReference>
<comment type="subcellular location">
    <subcellularLocation>
        <location evidence="1 4 6">Cytoplasm</location>
    </subcellularLocation>
</comment>
<accession>A0A075H4U3</accession>
<dbReference type="NCBIfam" id="TIGR03633">
    <property type="entry name" value="arc_protsome_A"/>
    <property type="match status" value="1"/>
</dbReference>
<dbReference type="GO" id="GO:0004298">
    <property type="term" value="F:threonine-type endopeptidase activity"/>
    <property type="evidence" value="ECO:0007669"/>
    <property type="project" value="InterPro"/>
</dbReference>
<evidence type="ECO:0000256" key="4">
    <source>
        <dbReference type="HAMAP-Rule" id="MF_00289"/>
    </source>
</evidence>
<comment type="function">
    <text evidence="4 6">Component of the proteasome core, a large protease complex with broad specificity involved in protein degradation.</text>
</comment>
<organism evidence="8">
    <name type="scientific">uncultured marine group II/III euryarchaeote KM3_51_E06</name>
    <dbReference type="NCBI Taxonomy" id="1456455"/>
    <lineage>
        <taxon>Archaea</taxon>
        <taxon>Methanobacteriati</taxon>
        <taxon>Methanobacteriota</taxon>
        <taxon>environmental samples</taxon>
    </lineage>
</organism>
<name>A0A075H4U3_9EURY</name>
<dbReference type="PROSITE" id="PS00388">
    <property type="entry name" value="PROTEASOME_ALPHA_1"/>
    <property type="match status" value="1"/>
</dbReference>
<sequence>MQPSGRGYDHGITTFSPDGRLFQVEYARESVKRGTTTAGLKYRDGVILVVDKRIASRLIIPDSIEKVYRIDDHIGFATSGLVADARQLVDRARVQCQVNRITYADPIPIETLTKRICDFKQSFTQYGGVRPFGTALLIAGVDEDGIHLYETDPSGAYQSYHAGAIGRGRSSVVEFFEKNWKPNITMNAGIKLALEGLRNSLEEELNKDAVEIAIIDASGYSLLSKDDCIKHIDKLKPAFEE</sequence>
<dbReference type="GO" id="GO:0010498">
    <property type="term" value="P:proteasomal protein catabolic process"/>
    <property type="evidence" value="ECO:0007669"/>
    <property type="project" value="UniProtKB-UniRule"/>
</dbReference>
<evidence type="ECO:0000256" key="5">
    <source>
        <dbReference type="PROSITE-ProRule" id="PRU00808"/>
    </source>
</evidence>
<evidence type="ECO:0000259" key="7">
    <source>
        <dbReference type="PROSITE" id="PS00388"/>
    </source>
</evidence>
<keyword evidence="2 4" id="KW-0963">Cytoplasm</keyword>
<keyword evidence="8" id="KW-0378">Hydrolase</keyword>
<proteinExistence type="inferred from homology"/>
<dbReference type="AlphaFoldDB" id="A0A075H4U3"/>
<comment type="similarity">
    <text evidence="4 5 6">Belongs to the peptidase T1A family.</text>
</comment>
<dbReference type="InterPro" id="IPR000426">
    <property type="entry name" value="Proteasome_asu_N"/>
</dbReference>
<comment type="subunit">
    <text evidence="4 6">The 20S proteasome core is composed of 14 alpha and 14 beta subunits that assemble into four stacked heptameric rings, resulting in a barrel-shaped structure. The two inner rings, each composed of seven catalytic beta subunits, are sandwiched by two outer rings, each composed of seven alpha subunits. The catalytic chamber with the active sites is on the inside of the barrel. Has a gated structure, the ends of the cylinder being occluded by the N-termini of the alpha-subunits. Is capped at one or both ends by the proteasome regulatory ATPase, PAN.</text>
</comment>
<dbReference type="SUPFAM" id="SSF56235">
    <property type="entry name" value="N-terminal nucleophile aminohydrolases (Ntn hydrolases)"/>
    <property type="match status" value="1"/>
</dbReference>
<comment type="activity regulation">
    <text evidence="4">The formation of the proteasomal ATPase PAN-20S proteasome complex, via the docking of the C-termini of PAN into the intersubunit pockets in the alpha-rings, triggers opening of the gate for substrate entry. Interconversion between the open-gate and close-gate conformations leads to a dynamic regulation of the 20S proteasome proteolysis activity.</text>
</comment>
<dbReference type="PANTHER" id="PTHR11599">
    <property type="entry name" value="PROTEASOME SUBUNIT ALPHA/BETA"/>
    <property type="match status" value="1"/>
</dbReference>
<dbReference type="HAMAP" id="MF_00289_A">
    <property type="entry name" value="Proteasome_A_A"/>
    <property type="match status" value="1"/>
</dbReference>
<evidence type="ECO:0000256" key="1">
    <source>
        <dbReference type="ARBA" id="ARBA00004496"/>
    </source>
</evidence>
<dbReference type="CDD" id="cd03756">
    <property type="entry name" value="proteasome_alpha_archeal"/>
    <property type="match status" value="1"/>
</dbReference>
<dbReference type="Pfam" id="PF00227">
    <property type="entry name" value="Proteasome"/>
    <property type="match status" value="1"/>
</dbReference>
<dbReference type="InterPro" id="IPR029055">
    <property type="entry name" value="Ntn_hydrolases_N"/>
</dbReference>
<evidence type="ECO:0000256" key="3">
    <source>
        <dbReference type="ARBA" id="ARBA00022942"/>
    </source>
</evidence>
<dbReference type="PROSITE" id="PS51475">
    <property type="entry name" value="PROTEASOME_ALPHA_2"/>
    <property type="match status" value="1"/>
</dbReference>
<feature type="domain" description="Proteasome alpha-type subunits" evidence="7">
    <location>
        <begin position="8"/>
        <end position="30"/>
    </location>
</feature>
<dbReference type="InterPro" id="IPR001353">
    <property type="entry name" value="Proteasome_sua/b"/>
</dbReference>
<evidence type="ECO:0000256" key="2">
    <source>
        <dbReference type="ARBA" id="ARBA00022490"/>
    </source>
</evidence>
<dbReference type="SMART" id="SM00948">
    <property type="entry name" value="Proteasome_A_N"/>
    <property type="match status" value="1"/>
</dbReference>
<keyword evidence="3 4" id="KW-0647">Proteasome</keyword>
<dbReference type="Pfam" id="PF10584">
    <property type="entry name" value="Proteasome_A_N"/>
    <property type="match status" value="1"/>
</dbReference>
<dbReference type="GO" id="GO:0019773">
    <property type="term" value="C:proteasome core complex, alpha-subunit complex"/>
    <property type="evidence" value="ECO:0007669"/>
    <property type="project" value="UniProtKB-UniRule"/>
</dbReference>
<dbReference type="EMBL" id="KF900914">
    <property type="protein sequence ID" value="AIF11321.1"/>
    <property type="molecule type" value="Genomic_DNA"/>
</dbReference>
<evidence type="ECO:0000313" key="8">
    <source>
        <dbReference type="EMBL" id="AIF11321.1"/>
    </source>
</evidence>
<dbReference type="InterPro" id="IPR050115">
    <property type="entry name" value="Proteasome_alpha"/>
</dbReference>
<protein>
    <recommendedName>
        <fullName evidence="4 6">Proteasome subunit alpha</fullName>
    </recommendedName>
    <alternativeName>
        <fullName evidence="4">20S proteasome alpha subunit</fullName>
    </alternativeName>
    <alternativeName>
        <fullName evidence="4">Proteasome core protein PsmA</fullName>
    </alternativeName>
</protein>
<dbReference type="GO" id="GO:0006511">
    <property type="term" value="P:ubiquitin-dependent protein catabolic process"/>
    <property type="evidence" value="ECO:0007669"/>
    <property type="project" value="InterPro"/>
</dbReference>